<keyword evidence="4 5" id="KW-0472">Membrane</keyword>
<feature type="transmembrane region" description="Helical" evidence="5">
    <location>
        <begin position="135"/>
        <end position="153"/>
    </location>
</feature>
<evidence type="ECO:0000313" key="8">
    <source>
        <dbReference type="Proteomes" id="UP001139150"/>
    </source>
</evidence>
<feature type="transmembrane region" description="Helical" evidence="5">
    <location>
        <begin position="173"/>
        <end position="195"/>
    </location>
</feature>
<keyword evidence="8" id="KW-1185">Reference proteome</keyword>
<feature type="transmembrane region" description="Helical" evidence="5">
    <location>
        <begin position="241"/>
        <end position="266"/>
    </location>
</feature>
<dbReference type="EMBL" id="JAKRYL010000010">
    <property type="protein sequence ID" value="MCL7747744.1"/>
    <property type="molecule type" value="Genomic_DNA"/>
</dbReference>
<keyword evidence="3 5" id="KW-1133">Transmembrane helix</keyword>
<accession>A0A9X2I6H1</accession>
<evidence type="ECO:0000256" key="1">
    <source>
        <dbReference type="ARBA" id="ARBA00004141"/>
    </source>
</evidence>
<feature type="domain" description="Sodium/calcium exchanger membrane region" evidence="6">
    <location>
        <begin position="3"/>
        <end position="150"/>
    </location>
</feature>
<evidence type="ECO:0000313" key="7">
    <source>
        <dbReference type="EMBL" id="MCL7747744.1"/>
    </source>
</evidence>
<gene>
    <name evidence="7" type="ORF">MF646_11500</name>
</gene>
<dbReference type="InterPro" id="IPR004837">
    <property type="entry name" value="NaCa_Exmemb"/>
</dbReference>
<dbReference type="AlphaFoldDB" id="A0A9X2I6H1"/>
<evidence type="ECO:0000256" key="2">
    <source>
        <dbReference type="ARBA" id="ARBA00022692"/>
    </source>
</evidence>
<dbReference type="PANTHER" id="PTHR10846:SF8">
    <property type="entry name" value="INNER MEMBRANE PROTEIN YRBG"/>
    <property type="match status" value="1"/>
</dbReference>
<dbReference type="Proteomes" id="UP001139150">
    <property type="component" value="Unassembled WGS sequence"/>
</dbReference>
<dbReference type="InterPro" id="IPR044880">
    <property type="entry name" value="NCX_ion-bd_dom_sf"/>
</dbReference>
<keyword evidence="2 5" id="KW-0812">Transmembrane</keyword>
<feature type="transmembrane region" description="Helical" evidence="5">
    <location>
        <begin position="105"/>
        <end position="123"/>
    </location>
</feature>
<dbReference type="Pfam" id="PF01699">
    <property type="entry name" value="Na_Ca_ex"/>
    <property type="match status" value="2"/>
</dbReference>
<dbReference type="GO" id="GO:0006874">
    <property type="term" value="P:intracellular calcium ion homeostasis"/>
    <property type="evidence" value="ECO:0007669"/>
    <property type="project" value="TreeGrafter"/>
</dbReference>
<evidence type="ECO:0000256" key="5">
    <source>
        <dbReference type="SAM" id="Phobius"/>
    </source>
</evidence>
<evidence type="ECO:0000256" key="4">
    <source>
        <dbReference type="ARBA" id="ARBA00023136"/>
    </source>
</evidence>
<dbReference type="NCBIfam" id="TIGR00367">
    <property type="entry name" value="calcium/sodium antiporter"/>
    <property type="match status" value="1"/>
</dbReference>
<evidence type="ECO:0000259" key="6">
    <source>
        <dbReference type="Pfam" id="PF01699"/>
    </source>
</evidence>
<name>A0A9X2I6H1_9BACI</name>
<dbReference type="GO" id="GO:0005886">
    <property type="term" value="C:plasma membrane"/>
    <property type="evidence" value="ECO:0007669"/>
    <property type="project" value="TreeGrafter"/>
</dbReference>
<feature type="transmembrane region" description="Helical" evidence="5">
    <location>
        <begin position="76"/>
        <end position="93"/>
    </location>
</feature>
<dbReference type="GO" id="GO:0005262">
    <property type="term" value="F:calcium channel activity"/>
    <property type="evidence" value="ECO:0007669"/>
    <property type="project" value="TreeGrafter"/>
</dbReference>
<dbReference type="Gene3D" id="1.20.1420.30">
    <property type="entry name" value="NCX, central ion-binding region"/>
    <property type="match status" value="1"/>
</dbReference>
<organism evidence="7 8">
    <name type="scientific">Halalkalibacter alkaliphilus</name>
    <dbReference type="NCBI Taxonomy" id="2917993"/>
    <lineage>
        <taxon>Bacteria</taxon>
        <taxon>Bacillati</taxon>
        <taxon>Bacillota</taxon>
        <taxon>Bacilli</taxon>
        <taxon>Bacillales</taxon>
        <taxon>Bacillaceae</taxon>
        <taxon>Halalkalibacter</taxon>
    </lineage>
</organism>
<protein>
    <submittedName>
        <fullName evidence="7">Calcium/sodium antiporter</fullName>
    </submittedName>
</protein>
<dbReference type="InterPro" id="IPR004481">
    <property type="entry name" value="K/Na/Ca-exchanger"/>
</dbReference>
<feature type="transmembrane region" description="Helical" evidence="5">
    <location>
        <begin position="272"/>
        <end position="289"/>
    </location>
</feature>
<dbReference type="PANTHER" id="PTHR10846">
    <property type="entry name" value="SODIUM/POTASSIUM/CALCIUM EXCHANGER"/>
    <property type="match status" value="1"/>
</dbReference>
<comment type="subcellular location">
    <subcellularLocation>
        <location evidence="1">Membrane</location>
        <topology evidence="1">Multi-pass membrane protein</topology>
    </subcellularLocation>
</comment>
<sequence>MVYLLLLIGFGLLIKGADYFIDGSSNIAALFRVPPLIVGLTIVAFGTGAPEATVSIIAALEGNADVTIGNIVGSNLLNMSLVVGVTAAIFPLAVERPTIKKEIPFAFLATVALLVVMSDRALQFTNENFITRSDGIIFLLFFAIFLYYVIEAARNSREEEIGESKNIDQTGGWGKSILITIGGLAAIVLGGYLVVESSTDIALRFGMSETLVGLTIVAIGSSLPELITSITAAMKQQSEIALGNIVGSSIFNVLFVLGVASIISPLPVNDKLFFDIFVLLVLTIILFIFSRTHYKVKKYEGMALTIFYIIYLIYIIIRN</sequence>
<comment type="caution">
    <text evidence="7">The sequence shown here is derived from an EMBL/GenBank/DDBJ whole genome shotgun (WGS) entry which is preliminary data.</text>
</comment>
<proteinExistence type="predicted"/>
<dbReference type="RefSeq" id="WP_250096638.1">
    <property type="nucleotide sequence ID" value="NZ_JAKRYL010000010.1"/>
</dbReference>
<feature type="domain" description="Sodium/calcium exchanger membrane region" evidence="6">
    <location>
        <begin position="176"/>
        <end position="316"/>
    </location>
</feature>
<dbReference type="GO" id="GO:0008273">
    <property type="term" value="F:calcium, potassium:sodium antiporter activity"/>
    <property type="evidence" value="ECO:0007669"/>
    <property type="project" value="TreeGrafter"/>
</dbReference>
<reference evidence="7" key="1">
    <citation type="submission" date="2022-02" db="EMBL/GenBank/DDBJ databases">
        <title>Halalkalibacter sp. nov. isolated from Lonar Lake, India.</title>
        <authorList>
            <person name="Joshi A."/>
            <person name="Thite S."/>
            <person name="Lodha T."/>
        </authorList>
    </citation>
    <scope>NUCLEOTIDE SEQUENCE</scope>
    <source>
        <strain evidence="7">MEB205</strain>
    </source>
</reference>
<feature type="transmembrane region" description="Helical" evidence="5">
    <location>
        <begin position="301"/>
        <end position="317"/>
    </location>
</feature>
<evidence type="ECO:0000256" key="3">
    <source>
        <dbReference type="ARBA" id="ARBA00022989"/>
    </source>
</evidence>